<reference evidence="12" key="1">
    <citation type="submission" date="2024-07" db="EMBL/GenBank/DDBJ databases">
        <title>Two chromosome-level genome assemblies of Korean endemic species Abeliophyllum distichum and Forsythia ovata (Oleaceae).</title>
        <authorList>
            <person name="Jang H."/>
        </authorList>
    </citation>
    <scope>NUCLEOTIDE SEQUENCE [LARGE SCALE GENOMIC DNA]</scope>
</reference>
<evidence type="ECO:0000256" key="7">
    <source>
        <dbReference type="ARBA" id="ARBA00023163"/>
    </source>
</evidence>
<dbReference type="InterPro" id="IPR016177">
    <property type="entry name" value="DNA-bd_dom_sf"/>
</dbReference>
<evidence type="ECO:0000256" key="2">
    <source>
        <dbReference type="ARBA" id="ARBA00022723"/>
    </source>
</evidence>
<evidence type="ECO:0000256" key="8">
    <source>
        <dbReference type="ARBA" id="ARBA00023242"/>
    </source>
</evidence>
<evidence type="ECO:0000256" key="3">
    <source>
        <dbReference type="ARBA" id="ARBA00022771"/>
    </source>
</evidence>
<keyword evidence="6" id="KW-0238">DNA-binding</keyword>
<dbReference type="PROSITE" id="PS51050">
    <property type="entry name" value="ZF_CW"/>
    <property type="match status" value="1"/>
</dbReference>
<dbReference type="PROSITE" id="PS50982">
    <property type="entry name" value="MBD"/>
    <property type="match status" value="1"/>
</dbReference>
<evidence type="ECO:0000256" key="5">
    <source>
        <dbReference type="ARBA" id="ARBA00023015"/>
    </source>
</evidence>
<keyword evidence="12" id="KW-1185">Reference proteome</keyword>
<evidence type="ECO:0000259" key="9">
    <source>
        <dbReference type="PROSITE" id="PS50982"/>
    </source>
</evidence>
<feature type="domain" description="MBD" evidence="9">
    <location>
        <begin position="68"/>
        <end position="140"/>
    </location>
</feature>
<keyword evidence="2" id="KW-0479">Metal-binding</keyword>
<dbReference type="Pfam" id="PF07496">
    <property type="entry name" value="zf-CW"/>
    <property type="match status" value="1"/>
</dbReference>
<dbReference type="SMART" id="SM00391">
    <property type="entry name" value="MBD"/>
    <property type="match status" value="1"/>
</dbReference>
<dbReference type="InterPro" id="IPR011124">
    <property type="entry name" value="Znf_CW"/>
</dbReference>
<dbReference type="GO" id="GO:0003677">
    <property type="term" value="F:DNA binding"/>
    <property type="evidence" value="ECO:0007669"/>
    <property type="project" value="UniProtKB-KW"/>
</dbReference>
<sequence>MVSDSVRAYTVQCANCSKWRFIPTKQKYEQIRETIAELPFLCETAREWRPEITCDVESDLVKDGSWRWAIDKPCIPQPPPGWQRILRIRAEGGSKFADVYYDAPSGKRLRSMPEIQSFLNEHPEYAGVTVSHFSFQTPAPMEENYVRKRRASSAASHEMSGALMQDAAIPISWIAPDPLEDLHFGEEQNFVSDFEAEKLLKLEEQLGVDCVFLRSLELSMGQLDSQSGMQNVNQIKILEFASNSSHSVTLAAMVAAMANGTGENQTTAAATAAKSGT</sequence>
<proteinExistence type="predicted"/>
<protein>
    <submittedName>
        <fullName evidence="11">Methyl-CpG-binding domain-containing protein 2</fullName>
    </submittedName>
</protein>
<keyword evidence="4" id="KW-0862">Zinc</keyword>
<keyword evidence="3" id="KW-0863">Zinc-finger</keyword>
<gene>
    <name evidence="11" type="ORF">Adt_16889</name>
</gene>
<evidence type="ECO:0000313" key="11">
    <source>
        <dbReference type="EMBL" id="KAL2511289.1"/>
    </source>
</evidence>
<dbReference type="InterPro" id="IPR001739">
    <property type="entry name" value="Methyl_CpG_DNA-bd"/>
</dbReference>
<dbReference type="PANTHER" id="PTHR12396">
    <property type="entry name" value="METHYL-CPG BINDING PROTEIN, MBD"/>
    <property type="match status" value="1"/>
</dbReference>
<comment type="caution">
    <text evidence="11">The sequence shown here is derived from an EMBL/GenBank/DDBJ whole genome shotgun (WGS) entry which is preliminary data.</text>
</comment>
<accession>A0ABD1TEY9</accession>
<dbReference type="Pfam" id="PF01429">
    <property type="entry name" value="MBD"/>
    <property type="match status" value="1"/>
</dbReference>
<dbReference type="EMBL" id="JBFOLK010000005">
    <property type="protein sequence ID" value="KAL2511289.1"/>
    <property type="molecule type" value="Genomic_DNA"/>
</dbReference>
<dbReference type="CDD" id="cd01396">
    <property type="entry name" value="MeCP2_MBD"/>
    <property type="match status" value="1"/>
</dbReference>
<feature type="domain" description="CW-type" evidence="10">
    <location>
        <begin position="3"/>
        <end position="62"/>
    </location>
</feature>
<evidence type="ECO:0000313" key="12">
    <source>
        <dbReference type="Proteomes" id="UP001604336"/>
    </source>
</evidence>
<evidence type="ECO:0000256" key="1">
    <source>
        <dbReference type="ARBA" id="ARBA00004123"/>
    </source>
</evidence>
<keyword evidence="5" id="KW-0805">Transcription regulation</keyword>
<comment type="subcellular location">
    <subcellularLocation>
        <location evidence="1">Nucleus</location>
    </subcellularLocation>
</comment>
<keyword evidence="8" id="KW-0539">Nucleus</keyword>
<evidence type="ECO:0000256" key="4">
    <source>
        <dbReference type="ARBA" id="ARBA00022833"/>
    </source>
</evidence>
<name>A0ABD1TEY9_9LAMI</name>
<dbReference type="Gene3D" id="3.30.890.10">
    <property type="entry name" value="Methyl-cpg-binding Protein 2, Chain A"/>
    <property type="match status" value="1"/>
</dbReference>
<evidence type="ECO:0000259" key="10">
    <source>
        <dbReference type="PROSITE" id="PS51050"/>
    </source>
</evidence>
<dbReference type="Proteomes" id="UP001604336">
    <property type="component" value="Unassembled WGS sequence"/>
</dbReference>
<dbReference type="AlphaFoldDB" id="A0ABD1TEY9"/>
<dbReference type="SUPFAM" id="SSF54171">
    <property type="entry name" value="DNA-binding domain"/>
    <property type="match status" value="1"/>
</dbReference>
<dbReference type="Gene3D" id="3.30.40.100">
    <property type="match status" value="1"/>
</dbReference>
<dbReference type="PANTHER" id="PTHR12396:SF0">
    <property type="entry name" value="METHYL-CPG BINDING DOMAIN PROTEIN-LIKE, ISOFORM C"/>
    <property type="match status" value="1"/>
</dbReference>
<organism evidence="11 12">
    <name type="scientific">Abeliophyllum distichum</name>
    <dbReference type="NCBI Taxonomy" id="126358"/>
    <lineage>
        <taxon>Eukaryota</taxon>
        <taxon>Viridiplantae</taxon>
        <taxon>Streptophyta</taxon>
        <taxon>Embryophyta</taxon>
        <taxon>Tracheophyta</taxon>
        <taxon>Spermatophyta</taxon>
        <taxon>Magnoliopsida</taxon>
        <taxon>eudicotyledons</taxon>
        <taxon>Gunneridae</taxon>
        <taxon>Pentapetalae</taxon>
        <taxon>asterids</taxon>
        <taxon>lamiids</taxon>
        <taxon>Lamiales</taxon>
        <taxon>Oleaceae</taxon>
        <taxon>Forsythieae</taxon>
        <taxon>Abeliophyllum</taxon>
    </lineage>
</organism>
<evidence type="ECO:0000256" key="6">
    <source>
        <dbReference type="ARBA" id="ARBA00023125"/>
    </source>
</evidence>
<dbReference type="GO" id="GO:0008270">
    <property type="term" value="F:zinc ion binding"/>
    <property type="evidence" value="ECO:0007669"/>
    <property type="project" value="UniProtKB-KW"/>
</dbReference>
<keyword evidence="7" id="KW-0804">Transcription</keyword>
<dbReference type="GO" id="GO:0005634">
    <property type="term" value="C:nucleus"/>
    <property type="evidence" value="ECO:0007669"/>
    <property type="project" value="UniProtKB-SubCell"/>
</dbReference>